<organism evidence="3 4">
    <name type="scientific">Schaalia naturae</name>
    <dbReference type="NCBI Taxonomy" id="635203"/>
    <lineage>
        <taxon>Bacteria</taxon>
        <taxon>Bacillati</taxon>
        <taxon>Actinomycetota</taxon>
        <taxon>Actinomycetes</taxon>
        <taxon>Actinomycetales</taxon>
        <taxon>Actinomycetaceae</taxon>
        <taxon>Schaalia</taxon>
    </lineage>
</organism>
<dbReference type="PANTHER" id="PTHR42760">
    <property type="entry name" value="SHORT-CHAIN DEHYDROGENASES/REDUCTASES FAMILY MEMBER"/>
    <property type="match status" value="1"/>
</dbReference>
<dbReference type="EC" id="1.1.1.-" evidence="3"/>
<dbReference type="SUPFAM" id="SSF51735">
    <property type="entry name" value="NAD(P)-binding Rossmann-fold domains"/>
    <property type="match status" value="1"/>
</dbReference>
<comment type="similarity">
    <text evidence="1">Belongs to the short-chain dehydrogenases/reductases (SDR) family.</text>
</comment>
<dbReference type="Proteomes" id="UP001596527">
    <property type="component" value="Unassembled WGS sequence"/>
</dbReference>
<evidence type="ECO:0000256" key="1">
    <source>
        <dbReference type="ARBA" id="ARBA00006484"/>
    </source>
</evidence>
<name>A0ABW2SJG2_9ACTO</name>
<dbReference type="PRINTS" id="PR00080">
    <property type="entry name" value="SDRFAMILY"/>
</dbReference>
<sequence length="255" mass="27243">MPPSERGRFLGRRALVTGAATGLGREICRQLLDQGASVAMSHRPGGHVDGTQALVREFGAERALAYGVDLADATAVREFFDSARSDLGGIDLLVNNAGIWPSGGFADIPVDDWDRTFAVNCRAPFLLCQRMIRQERPALTRKIVNITSQAAFHGSTTGHAHYAASKAALVTMTVSLARETAGCGVTANCVALGMMDSNMVHDSIATRKDYYLSRIPLGRIATPEDITPVVLFLLGPDSDYMTGATIDATGGMLMR</sequence>
<dbReference type="EMBL" id="JBHTEF010000001">
    <property type="protein sequence ID" value="MFC7579981.1"/>
    <property type="molecule type" value="Genomic_DNA"/>
</dbReference>
<keyword evidence="4" id="KW-1185">Reference proteome</keyword>
<proteinExistence type="inferred from homology"/>
<dbReference type="Pfam" id="PF13561">
    <property type="entry name" value="adh_short_C2"/>
    <property type="match status" value="1"/>
</dbReference>
<dbReference type="InterPro" id="IPR036291">
    <property type="entry name" value="NAD(P)-bd_dom_sf"/>
</dbReference>
<dbReference type="RefSeq" id="WP_380971597.1">
    <property type="nucleotide sequence ID" value="NZ_JBHTEF010000001.1"/>
</dbReference>
<comment type="caution">
    <text evidence="3">The sequence shown here is derived from an EMBL/GenBank/DDBJ whole genome shotgun (WGS) entry which is preliminary data.</text>
</comment>
<evidence type="ECO:0000313" key="4">
    <source>
        <dbReference type="Proteomes" id="UP001596527"/>
    </source>
</evidence>
<accession>A0ABW2SJG2</accession>
<reference evidence="4" key="1">
    <citation type="journal article" date="2019" name="Int. J. Syst. Evol. Microbiol.">
        <title>The Global Catalogue of Microorganisms (GCM) 10K type strain sequencing project: providing services to taxonomists for standard genome sequencing and annotation.</title>
        <authorList>
            <consortium name="The Broad Institute Genomics Platform"/>
            <consortium name="The Broad Institute Genome Sequencing Center for Infectious Disease"/>
            <person name="Wu L."/>
            <person name="Ma J."/>
        </authorList>
    </citation>
    <scope>NUCLEOTIDE SEQUENCE [LARGE SCALE GENOMIC DNA]</scope>
    <source>
        <strain evidence="4">CCUG 56698</strain>
    </source>
</reference>
<dbReference type="PRINTS" id="PR00081">
    <property type="entry name" value="GDHRDH"/>
</dbReference>
<dbReference type="Gene3D" id="3.40.50.720">
    <property type="entry name" value="NAD(P)-binding Rossmann-like Domain"/>
    <property type="match status" value="1"/>
</dbReference>
<evidence type="ECO:0000313" key="3">
    <source>
        <dbReference type="EMBL" id="MFC7579981.1"/>
    </source>
</evidence>
<dbReference type="PANTHER" id="PTHR42760:SF133">
    <property type="entry name" value="3-OXOACYL-[ACYL-CARRIER-PROTEIN] REDUCTASE"/>
    <property type="match status" value="1"/>
</dbReference>
<gene>
    <name evidence="3" type="ORF">ACFQWG_01905</name>
</gene>
<dbReference type="InterPro" id="IPR002347">
    <property type="entry name" value="SDR_fam"/>
</dbReference>
<dbReference type="CDD" id="cd05233">
    <property type="entry name" value="SDR_c"/>
    <property type="match status" value="1"/>
</dbReference>
<protein>
    <submittedName>
        <fullName evidence="3">SDR family NAD(P)-dependent oxidoreductase</fullName>
        <ecNumber evidence="3">1.1.1.-</ecNumber>
    </submittedName>
</protein>
<keyword evidence="2 3" id="KW-0560">Oxidoreductase</keyword>
<evidence type="ECO:0000256" key="2">
    <source>
        <dbReference type="ARBA" id="ARBA00023002"/>
    </source>
</evidence>
<dbReference type="GO" id="GO:0016491">
    <property type="term" value="F:oxidoreductase activity"/>
    <property type="evidence" value="ECO:0007669"/>
    <property type="project" value="UniProtKB-KW"/>
</dbReference>